<dbReference type="GeneID" id="83010527"/>
<sequence length="82" mass="9063">MGVYFKRLKDEIFIGGSVILALVISILVSKIFFIKYGDILLYVGSIIIVLGFLDSALRNDKIDRDKIVIGSGLLVMLLSCLI</sequence>
<keyword evidence="1" id="KW-0472">Membrane</keyword>
<feature type="transmembrane region" description="Helical" evidence="1">
    <location>
        <begin position="12"/>
        <end position="33"/>
    </location>
</feature>
<accession>A0A174LBF2</accession>
<keyword evidence="1" id="KW-0812">Transmembrane</keyword>
<dbReference type="EMBL" id="CYZV01000001">
    <property type="protein sequence ID" value="CUN52388.1"/>
    <property type="molecule type" value="Genomic_DNA"/>
</dbReference>
<dbReference type="Proteomes" id="UP000095558">
    <property type="component" value="Unassembled WGS sequence"/>
</dbReference>
<protein>
    <submittedName>
        <fullName evidence="2">Uncharacterized protein</fullName>
    </submittedName>
</protein>
<gene>
    <name evidence="2" type="ORF">ERS852470_00129</name>
</gene>
<dbReference type="AlphaFoldDB" id="A0A174LBF2"/>
<feature type="transmembrane region" description="Helical" evidence="1">
    <location>
        <begin position="39"/>
        <end position="57"/>
    </location>
</feature>
<reference evidence="2 3" key="1">
    <citation type="submission" date="2015-09" db="EMBL/GenBank/DDBJ databases">
        <authorList>
            <consortium name="Pathogen Informatics"/>
        </authorList>
    </citation>
    <scope>NUCLEOTIDE SEQUENCE [LARGE SCALE GENOMIC DNA]</scope>
    <source>
        <strain evidence="2 3">2789STDY5834855</strain>
    </source>
</reference>
<proteinExistence type="predicted"/>
<keyword evidence="1" id="KW-1133">Transmembrane helix</keyword>
<evidence type="ECO:0000313" key="3">
    <source>
        <dbReference type="Proteomes" id="UP000095558"/>
    </source>
</evidence>
<evidence type="ECO:0000313" key="2">
    <source>
        <dbReference type="EMBL" id="CUN52388.1"/>
    </source>
</evidence>
<dbReference type="RefSeq" id="WP_042394207.1">
    <property type="nucleotide sequence ID" value="NZ_CYYT01000076.1"/>
</dbReference>
<name>A0A174LBF2_9CLOT</name>
<organism evidence="2 3">
    <name type="scientific">Clostridium disporicum</name>
    <dbReference type="NCBI Taxonomy" id="84024"/>
    <lineage>
        <taxon>Bacteria</taxon>
        <taxon>Bacillati</taxon>
        <taxon>Bacillota</taxon>
        <taxon>Clostridia</taxon>
        <taxon>Eubacteriales</taxon>
        <taxon>Clostridiaceae</taxon>
        <taxon>Clostridium</taxon>
    </lineage>
</organism>
<evidence type="ECO:0000256" key="1">
    <source>
        <dbReference type="SAM" id="Phobius"/>
    </source>
</evidence>